<dbReference type="InterPro" id="IPR023214">
    <property type="entry name" value="HAD_sf"/>
</dbReference>
<keyword evidence="1" id="KW-0378">Hydrolase</keyword>
<dbReference type="EMBL" id="JBHUIO010000023">
    <property type="protein sequence ID" value="MFD2172379.1"/>
    <property type="molecule type" value="Genomic_DNA"/>
</dbReference>
<sequence length="228" mass="25638">MRTIVYEALIFDIDGTLYQTEKVALPAFHSLFEELKRQGIFRGESPTEEKIVACFGMTIPELWETLLPDATMEERDRANEQLAQAELDLMKRGRGQLYPGVQATLRQLHEQGVKLYTASNGEQRYVETVVETTGIAPYFTKLFSAGEYKTKKKEELVERVLDHAGTRSIVMVGDRRSDITAGKANNLLTVGCDFGFAGQNELGDADLIIEQFVDLFPALQKLAQQKVK</sequence>
<evidence type="ECO:0000313" key="2">
    <source>
        <dbReference type="Proteomes" id="UP001597343"/>
    </source>
</evidence>
<keyword evidence="2" id="KW-1185">Reference proteome</keyword>
<name>A0ABW5A433_9BACL</name>
<dbReference type="Gene3D" id="1.10.150.240">
    <property type="entry name" value="Putative phosphatase, domain 2"/>
    <property type="match status" value="1"/>
</dbReference>
<dbReference type="Pfam" id="PF13419">
    <property type="entry name" value="HAD_2"/>
    <property type="match status" value="1"/>
</dbReference>
<dbReference type="Proteomes" id="UP001597343">
    <property type="component" value="Unassembled WGS sequence"/>
</dbReference>
<dbReference type="NCBIfam" id="TIGR01549">
    <property type="entry name" value="HAD-SF-IA-v1"/>
    <property type="match status" value="1"/>
</dbReference>
<dbReference type="GO" id="GO:0016787">
    <property type="term" value="F:hydrolase activity"/>
    <property type="evidence" value="ECO:0007669"/>
    <property type="project" value="UniProtKB-KW"/>
</dbReference>
<proteinExistence type="predicted"/>
<dbReference type="SFLD" id="SFLDS00003">
    <property type="entry name" value="Haloacid_Dehalogenase"/>
    <property type="match status" value="1"/>
</dbReference>
<evidence type="ECO:0000313" key="1">
    <source>
        <dbReference type="EMBL" id="MFD2172379.1"/>
    </source>
</evidence>
<dbReference type="InterPro" id="IPR023198">
    <property type="entry name" value="PGP-like_dom2"/>
</dbReference>
<dbReference type="EC" id="3.-.-.-" evidence="1"/>
<protein>
    <submittedName>
        <fullName evidence="1">HAD family hydrolase</fullName>
        <ecNumber evidence="1">3.-.-.-</ecNumber>
    </submittedName>
</protein>
<dbReference type="InterPro" id="IPR036412">
    <property type="entry name" value="HAD-like_sf"/>
</dbReference>
<dbReference type="Gene3D" id="3.40.50.1000">
    <property type="entry name" value="HAD superfamily/HAD-like"/>
    <property type="match status" value="1"/>
</dbReference>
<dbReference type="RefSeq" id="WP_386049762.1">
    <property type="nucleotide sequence ID" value="NZ_JBHUIO010000023.1"/>
</dbReference>
<dbReference type="PANTHER" id="PTHR43434:SF1">
    <property type="entry name" value="PHOSPHOGLYCOLATE PHOSPHATASE"/>
    <property type="match status" value="1"/>
</dbReference>
<gene>
    <name evidence="1" type="ORF">ACFSOY_20760</name>
</gene>
<accession>A0ABW5A433</accession>
<dbReference type="InterPro" id="IPR041492">
    <property type="entry name" value="HAD_2"/>
</dbReference>
<comment type="caution">
    <text evidence="1">The sequence shown here is derived from an EMBL/GenBank/DDBJ whole genome shotgun (WGS) entry which is preliminary data.</text>
</comment>
<dbReference type="InterPro" id="IPR006439">
    <property type="entry name" value="HAD-SF_hydro_IA"/>
</dbReference>
<dbReference type="SFLD" id="SFLDG01129">
    <property type="entry name" value="C1.5:_HAD__Beta-PGM__Phosphata"/>
    <property type="match status" value="1"/>
</dbReference>
<reference evidence="2" key="1">
    <citation type="journal article" date="2019" name="Int. J. Syst. Evol. Microbiol.">
        <title>The Global Catalogue of Microorganisms (GCM) 10K type strain sequencing project: providing services to taxonomists for standard genome sequencing and annotation.</title>
        <authorList>
            <consortium name="The Broad Institute Genomics Platform"/>
            <consortium name="The Broad Institute Genome Sequencing Center for Infectious Disease"/>
            <person name="Wu L."/>
            <person name="Ma J."/>
        </authorList>
    </citation>
    <scope>NUCLEOTIDE SEQUENCE [LARGE SCALE GENOMIC DNA]</scope>
    <source>
        <strain evidence="2">CGMCC 1.13574</strain>
    </source>
</reference>
<dbReference type="InterPro" id="IPR050155">
    <property type="entry name" value="HAD-like_hydrolase_sf"/>
</dbReference>
<dbReference type="PANTHER" id="PTHR43434">
    <property type="entry name" value="PHOSPHOGLYCOLATE PHOSPHATASE"/>
    <property type="match status" value="1"/>
</dbReference>
<dbReference type="SUPFAM" id="SSF56784">
    <property type="entry name" value="HAD-like"/>
    <property type="match status" value="1"/>
</dbReference>
<organism evidence="1 2">
    <name type="scientific">Tumebacillus lipolyticus</name>
    <dbReference type="NCBI Taxonomy" id="1280370"/>
    <lineage>
        <taxon>Bacteria</taxon>
        <taxon>Bacillati</taxon>
        <taxon>Bacillota</taxon>
        <taxon>Bacilli</taxon>
        <taxon>Bacillales</taxon>
        <taxon>Alicyclobacillaceae</taxon>
        <taxon>Tumebacillus</taxon>
    </lineage>
</organism>